<keyword evidence="8" id="KW-0732">Signal</keyword>
<dbReference type="PANTHER" id="PTHR43301">
    <property type="entry name" value="ARABINAN ENDO-1,5-ALPHA-L-ARABINOSIDASE"/>
    <property type="match status" value="1"/>
</dbReference>
<sequence precursor="true">MTKWLLLLPLVSLLMAAISPSVQGITLTGQRDIHDPSRIHELDGRYYTYGTGGPGGAIVTRYSDDLVQWWNGPAAIAAVPAWALQMVPENGGGMWAPDVVQVGDEYRMYYSVSSFGSQRSVIGLATNTTLDFNSPNYQWVDQGLVIASQPGSPYNAIDAGLLYEEDTDRLWLSFGSYWNGLYSTQLNVDTGKLSPRNPAPVNIARNPGSPVNAIEAAHIMEREGSYYLVTNWDACCQGASSTYNLRVGRGDSPLGPFFDRNGVNMLQGGGELFLATEGNQIGPGHFSDFSANGLDYFAFHYYDGAANGAPRLGIEEFGWTYDGWPVALRDLPAGDYNRDGRVDAADYTVWRDTFGSTTDLRADGSSGRGSAGRIDQSDYGVWSINYSADYATATTSTTIPEPTAFSLTAIAAAYLSAFRRQES</sequence>
<dbReference type="Pfam" id="PF04616">
    <property type="entry name" value="Glyco_hydro_43"/>
    <property type="match status" value="1"/>
</dbReference>
<comment type="similarity">
    <text evidence="2 7">Belongs to the glycosyl hydrolase 43 family.</text>
</comment>
<proteinExistence type="inferred from homology"/>
<feature type="active site" description="Proton donor" evidence="5">
    <location>
        <position position="215"/>
    </location>
</feature>
<protein>
    <submittedName>
        <fullName evidence="9">Intracellular endo-alpha-(1-&gt;5)-L-arabinanase</fullName>
        <ecNumber evidence="9">3.2.1.99</ecNumber>
    </submittedName>
</protein>
<dbReference type="EC" id="3.2.1.99" evidence="9"/>
<evidence type="ECO:0000256" key="5">
    <source>
        <dbReference type="PIRSR" id="PIRSR606710-1"/>
    </source>
</evidence>
<evidence type="ECO:0000256" key="1">
    <source>
        <dbReference type="ARBA" id="ARBA00004834"/>
    </source>
</evidence>
<dbReference type="Gene3D" id="2.115.10.20">
    <property type="entry name" value="Glycosyl hydrolase domain, family 43"/>
    <property type="match status" value="1"/>
</dbReference>
<dbReference type="RefSeq" id="WP_197529570.1">
    <property type="nucleotide sequence ID" value="NZ_CP036349.1"/>
</dbReference>
<dbReference type="InterPro" id="IPR006710">
    <property type="entry name" value="Glyco_hydro_43"/>
</dbReference>
<keyword evidence="3 7" id="KW-0378">Hydrolase</keyword>
<dbReference type="SUPFAM" id="SSF75005">
    <property type="entry name" value="Arabinanase/levansucrase/invertase"/>
    <property type="match status" value="1"/>
</dbReference>
<dbReference type="InterPro" id="IPR050727">
    <property type="entry name" value="GH43_arabinanases"/>
</dbReference>
<evidence type="ECO:0000256" key="3">
    <source>
        <dbReference type="ARBA" id="ARBA00022801"/>
    </source>
</evidence>
<evidence type="ECO:0000256" key="4">
    <source>
        <dbReference type="ARBA" id="ARBA00023295"/>
    </source>
</evidence>
<dbReference type="CDD" id="cd08998">
    <property type="entry name" value="GH43_Arb43a-like"/>
    <property type="match status" value="1"/>
</dbReference>
<feature type="active site" description="Proton acceptor" evidence="5">
    <location>
        <position position="35"/>
    </location>
</feature>
<evidence type="ECO:0000256" key="7">
    <source>
        <dbReference type="RuleBase" id="RU361187"/>
    </source>
</evidence>
<feature type="signal peptide" evidence="8">
    <location>
        <begin position="1"/>
        <end position="24"/>
    </location>
</feature>
<dbReference type="InterPro" id="IPR023296">
    <property type="entry name" value="Glyco_hydro_beta-prop_sf"/>
</dbReference>
<organism evidence="9 10">
    <name type="scientific">Botrimarina mediterranea</name>
    <dbReference type="NCBI Taxonomy" id="2528022"/>
    <lineage>
        <taxon>Bacteria</taxon>
        <taxon>Pseudomonadati</taxon>
        <taxon>Planctomycetota</taxon>
        <taxon>Planctomycetia</taxon>
        <taxon>Pirellulales</taxon>
        <taxon>Lacipirellulaceae</taxon>
        <taxon>Botrimarina</taxon>
    </lineage>
</organism>
<evidence type="ECO:0000256" key="2">
    <source>
        <dbReference type="ARBA" id="ARBA00009865"/>
    </source>
</evidence>
<evidence type="ECO:0000256" key="6">
    <source>
        <dbReference type="PIRSR" id="PIRSR606710-2"/>
    </source>
</evidence>
<evidence type="ECO:0000313" key="9">
    <source>
        <dbReference type="EMBL" id="QDV76102.1"/>
    </source>
</evidence>
<feature type="site" description="Important for catalytic activity, responsible for pKa modulation of the active site Glu and correct orientation of both the proton donor and substrate" evidence="6">
    <location>
        <position position="158"/>
    </location>
</feature>
<accession>A0A518KE77</accession>
<name>A0A518KE77_9BACT</name>
<dbReference type="InterPro" id="IPR018247">
    <property type="entry name" value="EF_Hand_1_Ca_BS"/>
</dbReference>
<dbReference type="AlphaFoldDB" id="A0A518KE77"/>
<evidence type="ECO:0000313" key="10">
    <source>
        <dbReference type="Proteomes" id="UP000316426"/>
    </source>
</evidence>
<keyword evidence="4 7" id="KW-0326">Glycosidase</keyword>
<reference evidence="9 10" key="1">
    <citation type="submission" date="2019-02" db="EMBL/GenBank/DDBJ databases">
        <title>Deep-cultivation of Planctomycetes and their phenomic and genomic characterization uncovers novel biology.</title>
        <authorList>
            <person name="Wiegand S."/>
            <person name="Jogler M."/>
            <person name="Boedeker C."/>
            <person name="Pinto D."/>
            <person name="Vollmers J."/>
            <person name="Rivas-Marin E."/>
            <person name="Kohn T."/>
            <person name="Peeters S.H."/>
            <person name="Heuer A."/>
            <person name="Rast P."/>
            <person name="Oberbeckmann S."/>
            <person name="Bunk B."/>
            <person name="Jeske O."/>
            <person name="Meyerdierks A."/>
            <person name="Storesund J.E."/>
            <person name="Kallscheuer N."/>
            <person name="Luecker S."/>
            <person name="Lage O.M."/>
            <person name="Pohl T."/>
            <person name="Merkel B.J."/>
            <person name="Hornburger P."/>
            <person name="Mueller R.-W."/>
            <person name="Bruemmer F."/>
            <person name="Labrenz M."/>
            <person name="Spormann A.M."/>
            <person name="Op den Camp H."/>
            <person name="Overmann J."/>
            <person name="Amann R."/>
            <person name="Jetten M.S.M."/>
            <person name="Mascher T."/>
            <person name="Medema M.H."/>
            <person name="Devos D.P."/>
            <person name="Kaster A.-K."/>
            <person name="Ovreas L."/>
            <person name="Rohde M."/>
            <person name="Galperin M.Y."/>
            <person name="Jogler C."/>
        </authorList>
    </citation>
    <scope>NUCLEOTIDE SEQUENCE [LARGE SCALE GENOMIC DNA]</scope>
    <source>
        <strain evidence="9 10">Spa11</strain>
    </source>
</reference>
<gene>
    <name evidence="9" type="primary">abn-ts_3</name>
    <name evidence="9" type="ORF">Spa11_43270</name>
</gene>
<dbReference type="EMBL" id="CP036349">
    <property type="protein sequence ID" value="QDV76102.1"/>
    <property type="molecule type" value="Genomic_DNA"/>
</dbReference>
<dbReference type="GO" id="GO:0046558">
    <property type="term" value="F:arabinan endo-1,5-alpha-L-arabinosidase activity"/>
    <property type="evidence" value="ECO:0007669"/>
    <property type="project" value="UniProtKB-EC"/>
</dbReference>
<keyword evidence="10" id="KW-1185">Reference proteome</keyword>
<evidence type="ECO:0000256" key="8">
    <source>
        <dbReference type="SAM" id="SignalP"/>
    </source>
</evidence>
<feature type="chain" id="PRO_5021779233" evidence="8">
    <location>
        <begin position="25"/>
        <end position="423"/>
    </location>
</feature>
<dbReference type="PROSITE" id="PS00018">
    <property type="entry name" value="EF_HAND_1"/>
    <property type="match status" value="1"/>
</dbReference>
<dbReference type="PANTHER" id="PTHR43301:SF3">
    <property type="entry name" value="ARABINAN ENDO-1,5-ALPHA-L-ARABINOSIDASE A-RELATED"/>
    <property type="match status" value="1"/>
</dbReference>
<dbReference type="Proteomes" id="UP000316426">
    <property type="component" value="Chromosome"/>
</dbReference>
<comment type="pathway">
    <text evidence="1">Glycan metabolism; L-arabinan degradation.</text>
</comment>
<dbReference type="KEGG" id="bmei:Spa11_43270"/>
<dbReference type="GO" id="GO:0005975">
    <property type="term" value="P:carbohydrate metabolic process"/>
    <property type="evidence" value="ECO:0007669"/>
    <property type="project" value="InterPro"/>
</dbReference>